<evidence type="ECO:0000256" key="1">
    <source>
        <dbReference type="ARBA" id="ARBA00004651"/>
    </source>
</evidence>
<keyword evidence="10" id="KW-1185">Reference proteome</keyword>
<feature type="transmembrane region" description="Helical" evidence="7">
    <location>
        <begin position="255"/>
        <end position="274"/>
    </location>
</feature>
<comment type="subcellular location">
    <subcellularLocation>
        <location evidence="1">Cell membrane</location>
        <topology evidence="1">Multi-pass membrane protein</topology>
    </subcellularLocation>
</comment>
<dbReference type="STRING" id="1218508.JG29_02240"/>
<dbReference type="InterPro" id="IPR036259">
    <property type="entry name" value="MFS_trans_sf"/>
</dbReference>
<organism evidence="9 10">
    <name type="scientific">Bombilactobacillus mellis</name>
    <dbReference type="NCBI Taxonomy" id="1218508"/>
    <lineage>
        <taxon>Bacteria</taxon>
        <taxon>Bacillati</taxon>
        <taxon>Bacillota</taxon>
        <taxon>Bacilli</taxon>
        <taxon>Lactobacillales</taxon>
        <taxon>Lactobacillaceae</taxon>
        <taxon>Bombilactobacillus</taxon>
    </lineage>
</organism>
<dbReference type="PANTHER" id="PTHR43124:SF3">
    <property type="entry name" value="CHLORAMPHENICOL EFFLUX PUMP RV0191"/>
    <property type="match status" value="1"/>
</dbReference>
<dbReference type="HOGENOM" id="CLU_001265_10_4_9"/>
<evidence type="ECO:0000313" key="10">
    <source>
        <dbReference type="Proteomes" id="UP000033695"/>
    </source>
</evidence>
<feature type="transmembrane region" description="Helical" evidence="7">
    <location>
        <begin position="281"/>
        <end position="299"/>
    </location>
</feature>
<protein>
    <submittedName>
        <fullName evidence="9">Permease of the major facilitator superfamily</fullName>
    </submittedName>
</protein>
<evidence type="ECO:0000313" key="9">
    <source>
        <dbReference type="EMBL" id="KJY51179.1"/>
    </source>
</evidence>
<dbReference type="PATRIC" id="fig|1218508.4.peg.231"/>
<dbReference type="InterPro" id="IPR020846">
    <property type="entry name" value="MFS_dom"/>
</dbReference>
<feature type="transmembrane region" description="Helical" evidence="7">
    <location>
        <begin position="305"/>
        <end position="324"/>
    </location>
</feature>
<evidence type="ECO:0000256" key="7">
    <source>
        <dbReference type="SAM" id="Phobius"/>
    </source>
</evidence>
<sequence>MQNNFKKIMLIISLLALNVVEQAASVVNSTIPGMAKSFPNESLVHIELVTTVVSIFVTVFVLVSGIVVKRLGQKNTAVIGLAIATVSSIIPAFANNFWLIFASRAVLGIGIGLANPLAISLIGTFFHGDERAKLLGWRSAIAGVGTSLMTYFAGQLLSINWHAAYWVYLLFVPTLIFFIIFVPNPEKEGLINDEEEASVASEEINDSNKKDSPVLVAILAILTFIFLTAGMVFAVKLPTYFVDFKVGTPTQASNAWSIHSIANLIGGAAFGYIYKRINKYILPLGLLLDGAGIVVASFTKSVIGMYIICIVTGAFAAMVIPYIFNKISETSSASKAPLYTSIVLVGSNLGSFLSPYTGKLIGSTSAGSILNAGIILVVLAAVVFVWFILKLNPSKK</sequence>
<name>A0A0F4KZ02_9LACO</name>
<feature type="transmembrane region" description="Helical" evidence="7">
    <location>
        <begin position="163"/>
        <end position="182"/>
    </location>
</feature>
<dbReference type="InterPro" id="IPR011701">
    <property type="entry name" value="MFS"/>
</dbReference>
<evidence type="ECO:0000256" key="6">
    <source>
        <dbReference type="ARBA" id="ARBA00023136"/>
    </source>
</evidence>
<dbReference type="PANTHER" id="PTHR43124">
    <property type="entry name" value="PURINE EFFLUX PUMP PBUE"/>
    <property type="match status" value="1"/>
</dbReference>
<reference evidence="9 10" key="1">
    <citation type="submission" date="2014-12" db="EMBL/GenBank/DDBJ databases">
        <title>Comparative genomics of the lactic acid bacteria isolated from the honey bee gut.</title>
        <authorList>
            <person name="Ellegaard K.M."/>
            <person name="Tamarit D."/>
            <person name="Javelind E."/>
            <person name="Olofsson T."/>
            <person name="Andersson S.G."/>
            <person name="Vasquez A."/>
        </authorList>
    </citation>
    <scope>NUCLEOTIDE SEQUENCE [LARGE SCALE GENOMIC DNA]</scope>
    <source>
        <strain evidence="9 10">Hon2</strain>
    </source>
</reference>
<dbReference type="SUPFAM" id="SSF103473">
    <property type="entry name" value="MFS general substrate transporter"/>
    <property type="match status" value="1"/>
</dbReference>
<gene>
    <name evidence="9" type="ORF">JG29_02240</name>
</gene>
<feature type="transmembrane region" description="Helical" evidence="7">
    <location>
        <begin position="369"/>
        <end position="389"/>
    </location>
</feature>
<accession>A0A0F4KZ02</accession>
<dbReference type="RefSeq" id="WP_232297071.1">
    <property type="nucleotide sequence ID" value="NZ_JAAEDY010000002.1"/>
</dbReference>
<feature type="transmembrane region" description="Helical" evidence="7">
    <location>
        <begin position="214"/>
        <end position="235"/>
    </location>
</feature>
<evidence type="ECO:0000256" key="5">
    <source>
        <dbReference type="ARBA" id="ARBA00022989"/>
    </source>
</evidence>
<keyword evidence="5 7" id="KW-1133">Transmembrane helix</keyword>
<feature type="transmembrane region" description="Helical" evidence="7">
    <location>
        <begin position="135"/>
        <end position="157"/>
    </location>
</feature>
<keyword evidence="3" id="KW-1003">Cell membrane</keyword>
<feature type="transmembrane region" description="Helical" evidence="7">
    <location>
        <begin position="100"/>
        <end position="123"/>
    </location>
</feature>
<dbReference type="AlphaFoldDB" id="A0A0F4KZ02"/>
<keyword evidence="2" id="KW-0813">Transport</keyword>
<dbReference type="Gene3D" id="1.20.1250.20">
    <property type="entry name" value="MFS general substrate transporter like domains"/>
    <property type="match status" value="1"/>
</dbReference>
<dbReference type="GO" id="GO:0005886">
    <property type="term" value="C:plasma membrane"/>
    <property type="evidence" value="ECO:0007669"/>
    <property type="project" value="UniProtKB-SubCell"/>
</dbReference>
<evidence type="ECO:0000256" key="2">
    <source>
        <dbReference type="ARBA" id="ARBA00022448"/>
    </source>
</evidence>
<feature type="domain" description="Major facilitator superfamily (MFS) profile" evidence="8">
    <location>
        <begin position="9"/>
        <end position="396"/>
    </location>
</feature>
<feature type="transmembrane region" description="Helical" evidence="7">
    <location>
        <begin position="336"/>
        <end position="357"/>
    </location>
</feature>
<dbReference type="Proteomes" id="UP000033695">
    <property type="component" value="Unassembled WGS sequence"/>
</dbReference>
<evidence type="ECO:0000256" key="3">
    <source>
        <dbReference type="ARBA" id="ARBA00022475"/>
    </source>
</evidence>
<feature type="transmembrane region" description="Helical" evidence="7">
    <location>
        <begin position="46"/>
        <end position="68"/>
    </location>
</feature>
<evidence type="ECO:0000256" key="4">
    <source>
        <dbReference type="ARBA" id="ARBA00022692"/>
    </source>
</evidence>
<evidence type="ECO:0000259" key="8">
    <source>
        <dbReference type="PROSITE" id="PS50850"/>
    </source>
</evidence>
<proteinExistence type="predicted"/>
<keyword evidence="6 7" id="KW-0472">Membrane</keyword>
<comment type="caution">
    <text evidence="9">The sequence shown here is derived from an EMBL/GenBank/DDBJ whole genome shotgun (WGS) entry which is preliminary data.</text>
</comment>
<dbReference type="Pfam" id="PF07690">
    <property type="entry name" value="MFS_1"/>
    <property type="match status" value="1"/>
</dbReference>
<dbReference type="InterPro" id="IPR050189">
    <property type="entry name" value="MFS_Efflux_Transporters"/>
</dbReference>
<dbReference type="EMBL" id="JXBZ01000002">
    <property type="protein sequence ID" value="KJY51179.1"/>
    <property type="molecule type" value="Genomic_DNA"/>
</dbReference>
<keyword evidence="4 7" id="KW-0812">Transmembrane</keyword>
<dbReference type="GO" id="GO:0022857">
    <property type="term" value="F:transmembrane transporter activity"/>
    <property type="evidence" value="ECO:0007669"/>
    <property type="project" value="InterPro"/>
</dbReference>
<dbReference type="PROSITE" id="PS50850">
    <property type="entry name" value="MFS"/>
    <property type="match status" value="1"/>
</dbReference>
<feature type="transmembrane region" description="Helical" evidence="7">
    <location>
        <begin position="75"/>
        <end position="94"/>
    </location>
</feature>